<feature type="region of interest" description="Disordered" evidence="1">
    <location>
        <begin position="64"/>
        <end position="97"/>
    </location>
</feature>
<gene>
    <name evidence="2" type="ORF">K1I37_02540</name>
</gene>
<keyword evidence="3" id="KW-1185">Reference proteome</keyword>
<dbReference type="AlphaFoldDB" id="T0CYE7"/>
<dbReference type="Proteomes" id="UP000829401">
    <property type="component" value="Chromosome"/>
</dbReference>
<evidence type="ECO:0000256" key="1">
    <source>
        <dbReference type="SAM" id="MobiDB-lite"/>
    </source>
</evidence>
<proteinExistence type="predicted"/>
<dbReference type="RefSeq" id="WP_021298149.1">
    <property type="nucleotide sequence ID" value="NZ_AURB01000175.1"/>
</dbReference>
<reference evidence="3" key="1">
    <citation type="journal article" date="2022" name="G3 (Bethesda)">
        <title>Unveiling the complete genome sequence of Alicyclobacillus acidoterrestris DSM 3922T, a taint-producing strain.</title>
        <authorList>
            <person name="Leonardo I.C."/>
            <person name="Barreto Crespo M.T."/>
            <person name="Gaspar F.B."/>
        </authorList>
    </citation>
    <scope>NUCLEOTIDE SEQUENCE [LARGE SCALE GENOMIC DNA]</scope>
    <source>
        <strain evidence="3">DSM 3922</strain>
    </source>
</reference>
<accession>A0A9E7CR90</accession>
<protein>
    <submittedName>
        <fullName evidence="2">Uncharacterized protein</fullName>
    </submittedName>
</protein>
<dbReference type="EMBL" id="CP080467">
    <property type="protein sequence ID" value="UNO49449.1"/>
    <property type="molecule type" value="Genomic_DNA"/>
</dbReference>
<sequence>MGTAGDEQNKTGTSPNLNALFDQVQRGEGEASGKVNRLVQLLETAQAEASRVFAEHGIIVADHVTQEKDEEEQAPQRNRVRKRLVWPRRHGGDAPVE</sequence>
<feature type="compositionally biased region" description="Basic residues" evidence="1">
    <location>
        <begin position="78"/>
        <end position="89"/>
    </location>
</feature>
<dbReference type="STRING" id="1356854.N007_01805"/>
<name>T0CYE7_ALIAG</name>
<evidence type="ECO:0000313" key="3">
    <source>
        <dbReference type="Proteomes" id="UP000829401"/>
    </source>
</evidence>
<dbReference type="KEGG" id="aaco:K1I37_02540"/>
<organism evidence="2 3">
    <name type="scientific">Alicyclobacillus acidoterrestris (strain ATCC 49025 / DSM 3922 / CIP 106132 / NCIMB 13137 / GD3B)</name>
    <dbReference type="NCBI Taxonomy" id="1356854"/>
    <lineage>
        <taxon>Bacteria</taxon>
        <taxon>Bacillati</taxon>
        <taxon>Bacillota</taxon>
        <taxon>Bacilli</taxon>
        <taxon>Bacillales</taxon>
        <taxon>Alicyclobacillaceae</taxon>
        <taxon>Alicyclobacillus</taxon>
    </lineage>
</organism>
<accession>T0CYE7</accession>
<evidence type="ECO:0000313" key="2">
    <source>
        <dbReference type="EMBL" id="UNO49449.1"/>
    </source>
</evidence>